<feature type="region of interest" description="Disordered" evidence="1">
    <location>
        <begin position="1"/>
        <end position="28"/>
    </location>
</feature>
<evidence type="ECO:0000256" key="1">
    <source>
        <dbReference type="SAM" id="MobiDB-lite"/>
    </source>
</evidence>
<proteinExistence type="predicted"/>
<gene>
    <name evidence="2" type="ORF">QFZ56_004689</name>
</gene>
<keyword evidence="3" id="KW-1185">Reference proteome</keyword>
<evidence type="ECO:0000313" key="2">
    <source>
        <dbReference type="EMBL" id="MDQ0685726.1"/>
    </source>
</evidence>
<evidence type="ECO:0000313" key="3">
    <source>
        <dbReference type="Proteomes" id="UP001243364"/>
    </source>
</evidence>
<accession>A0ABU0Q5U3</accession>
<protein>
    <recommendedName>
        <fullName evidence="4">DUF4034 domain-containing protein</fullName>
    </recommendedName>
</protein>
<name>A0ABU0Q5U3_STRAH</name>
<dbReference type="EMBL" id="JAUSYA010000001">
    <property type="protein sequence ID" value="MDQ0685726.1"/>
    <property type="molecule type" value="Genomic_DNA"/>
</dbReference>
<evidence type="ECO:0008006" key="4">
    <source>
        <dbReference type="Google" id="ProtNLM"/>
    </source>
</evidence>
<dbReference type="Proteomes" id="UP001243364">
    <property type="component" value="Unassembled WGS sequence"/>
</dbReference>
<comment type="caution">
    <text evidence="2">The sequence shown here is derived from an EMBL/GenBank/DDBJ whole genome shotgun (WGS) entry which is preliminary data.</text>
</comment>
<dbReference type="RefSeq" id="WP_307045312.1">
    <property type="nucleotide sequence ID" value="NZ_JAUSYA010000001.1"/>
</dbReference>
<organism evidence="2 3">
    <name type="scientific">Streptomyces achromogenes</name>
    <dbReference type="NCBI Taxonomy" id="67255"/>
    <lineage>
        <taxon>Bacteria</taxon>
        <taxon>Bacillati</taxon>
        <taxon>Actinomycetota</taxon>
        <taxon>Actinomycetes</taxon>
        <taxon>Kitasatosporales</taxon>
        <taxon>Streptomycetaceae</taxon>
        <taxon>Streptomyces</taxon>
    </lineage>
</organism>
<reference evidence="2 3" key="1">
    <citation type="submission" date="2023-07" db="EMBL/GenBank/DDBJ databases">
        <title>Comparative genomics of wheat-associated soil bacteria to identify genetic determinants of phenazine resistance.</title>
        <authorList>
            <person name="Mouncey N."/>
        </authorList>
    </citation>
    <scope>NUCLEOTIDE SEQUENCE [LARGE SCALE GENOMIC DNA]</scope>
    <source>
        <strain evidence="2 3">W4I19-2</strain>
    </source>
</reference>
<sequence>MTSTTSGMTGGGPMGSSGPTFDPYDNTPELIPLRTAAQAGDWPAVRACFAGLGSVDRISSASSLLADIAGVEGFLERAAAESPADPLPRTLLAERYVYIGWDIRSGARAKDVSQDQFSQFHDWLRRAERLLIEVCAEQPSYAPAWTTRLTTARGLQLGQAEARRRYDRLSAHHPHHYRAQTQLLQQVCPKWGGSWEAAHGFARECATGAPDGSNSAAVVALAHIEHWLDLPSGEDAAYLRGVPVRDDLRFAAQVSVLHPDHRPDWNSVGAHSAFAFAFSLGGHHADAAPHFAFLGDRATEYPWQYLPDQRSAFLGFRKAALESRGGGAR</sequence>